<dbReference type="AlphaFoldDB" id="A0A9N7V9Z5"/>
<dbReference type="InterPro" id="IPR028994">
    <property type="entry name" value="Integrin_alpha_N"/>
</dbReference>
<dbReference type="SUPFAM" id="SSF69318">
    <property type="entry name" value="Integrin alpha N-terminal domain"/>
    <property type="match status" value="1"/>
</dbReference>
<keyword evidence="4" id="KW-1185">Reference proteome</keyword>
<protein>
    <recommendedName>
        <fullName evidence="5">T-cell immunomodulatory protein</fullName>
    </recommendedName>
</protein>
<keyword evidence="1 2" id="KW-0732">Signal</keyword>
<gene>
    <name evidence="3" type="ORF">PLEPLA_LOCUS33133</name>
</gene>
<evidence type="ECO:0008006" key="5">
    <source>
        <dbReference type="Google" id="ProtNLM"/>
    </source>
</evidence>
<name>A0A9N7V9Z5_PLEPL</name>
<proteinExistence type="predicted"/>
<accession>A0A9N7V9Z5</accession>
<evidence type="ECO:0000313" key="4">
    <source>
        <dbReference type="Proteomes" id="UP001153269"/>
    </source>
</evidence>
<reference evidence="3" key="1">
    <citation type="submission" date="2020-03" db="EMBL/GenBank/DDBJ databases">
        <authorList>
            <person name="Weist P."/>
        </authorList>
    </citation>
    <scope>NUCLEOTIDE SEQUENCE</scope>
</reference>
<dbReference type="GO" id="GO:0005886">
    <property type="term" value="C:plasma membrane"/>
    <property type="evidence" value="ECO:0007669"/>
    <property type="project" value="TreeGrafter"/>
</dbReference>
<evidence type="ECO:0000256" key="2">
    <source>
        <dbReference type="SAM" id="SignalP"/>
    </source>
</evidence>
<dbReference type="Pfam" id="PF13517">
    <property type="entry name" value="FG-GAP_3"/>
    <property type="match status" value="1"/>
</dbReference>
<dbReference type="Gene3D" id="2.130.10.130">
    <property type="entry name" value="Integrin alpha, N-terminal"/>
    <property type="match status" value="1"/>
</dbReference>
<dbReference type="EMBL" id="CADEAL010003646">
    <property type="protein sequence ID" value="CAB1445402.1"/>
    <property type="molecule type" value="Genomic_DNA"/>
</dbReference>
<comment type="caution">
    <text evidence="3">The sequence shown here is derived from an EMBL/GenBank/DDBJ whole genome shotgun (WGS) entry which is preliminary data.</text>
</comment>
<sequence>MWISQLNTLAILLAFVGRYHTSALQDVTADLFGAENYGTVAAFGDFNSDKQTDIFMIREQSELVIFLADSKIPYFKPKVQNVKNSLPRNTIITSVVPGDYDGDSQMDVLLTAQISPSTATSVFIFWGNNQTLDMDLLRLNKTFTDQPLVMDFNGDMIPDIFGVTDSALTEVCYLTNRVQVWQNVLTSPIKMRNLHSHAFIDLNKDFTAEKDGWKDKEQRKGGMGRVSRAFGKASAQLGSLSVVTTCSSKRHLLEHHSAAYPGKDTF</sequence>
<dbReference type="InterPro" id="IPR013517">
    <property type="entry name" value="FG-GAP"/>
</dbReference>
<organism evidence="3 4">
    <name type="scientific">Pleuronectes platessa</name>
    <name type="common">European plaice</name>
    <dbReference type="NCBI Taxonomy" id="8262"/>
    <lineage>
        <taxon>Eukaryota</taxon>
        <taxon>Metazoa</taxon>
        <taxon>Chordata</taxon>
        <taxon>Craniata</taxon>
        <taxon>Vertebrata</taxon>
        <taxon>Euteleostomi</taxon>
        <taxon>Actinopterygii</taxon>
        <taxon>Neopterygii</taxon>
        <taxon>Teleostei</taxon>
        <taxon>Neoteleostei</taxon>
        <taxon>Acanthomorphata</taxon>
        <taxon>Carangaria</taxon>
        <taxon>Pleuronectiformes</taxon>
        <taxon>Pleuronectoidei</taxon>
        <taxon>Pleuronectidae</taxon>
        <taxon>Pleuronectes</taxon>
    </lineage>
</organism>
<feature type="signal peptide" evidence="2">
    <location>
        <begin position="1"/>
        <end position="23"/>
    </location>
</feature>
<feature type="chain" id="PRO_5040284473" description="T-cell immunomodulatory protein" evidence="2">
    <location>
        <begin position="24"/>
        <end position="266"/>
    </location>
</feature>
<evidence type="ECO:0000313" key="3">
    <source>
        <dbReference type="EMBL" id="CAB1445402.1"/>
    </source>
</evidence>
<dbReference type="PANTHER" id="PTHR13412">
    <property type="entry name" value="T-CELL IMMUNOMODULATORY PROTEIN HOMOLOG"/>
    <property type="match status" value="1"/>
</dbReference>
<evidence type="ECO:0000256" key="1">
    <source>
        <dbReference type="ARBA" id="ARBA00022729"/>
    </source>
</evidence>
<dbReference type="InterPro" id="IPR024881">
    <property type="entry name" value="Tip"/>
</dbReference>
<dbReference type="Proteomes" id="UP001153269">
    <property type="component" value="Unassembled WGS sequence"/>
</dbReference>
<dbReference type="PANTHER" id="PTHR13412:SF0">
    <property type="entry name" value="T-CELL IMMUNOMODULATORY PROTEIN"/>
    <property type="match status" value="1"/>
</dbReference>